<dbReference type="OrthoDB" id="3037028at2759"/>
<dbReference type="Gene3D" id="1.10.340.70">
    <property type="match status" value="1"/>
</dbReference>
<dbReference type="AlphaFoldDB" id="A0A401GIP7"/>
<dbReference type="Proteomes" id="UP000287166">
    <property type="component" value="Unassembled WGS sequence"/>
</dbReference>
<evidence type="ECO:0000313" key="3">
    <source>
        <dbReference type="Proteomes" id="UP000287166"/>
    </source>
</evidence>
<dbReference type="GO" id="GO:0003676">
    <property type="term" value="F:nucleic acid binding"/>
    <property type="evidence" value="ECO:0007669"/>
    <property type="project" value="InterPro"/>
</dbReference>
<dbReference type="PANTHER" id="PTHR37984:SF5">
    <property type="entry name" value="PROTEIN NYNRIN-LIKE"/>
    <property type="match status" value="1"/>
</dbReference>
<protein>
    <recommendedName>
        <fullName evidence="1">Integrase zinc-binding domain-containing protein</fullName>
    </recommendedName>
</protein>
<dbReference type="STRING" id="139825.A0A401GIP7"/>
<comment type="caution">
    <text evidence="2">The sequence shown here is derived from an EMBL/GenBank/DDBJ whole genome shotgun (WGS) entry which is preliminary data.</text>
</comment>
<dbReference type="RefSeq" id="XP_027612888.1">
    <property type="nucleotide sequence ID" value="XM_027757087.1"/>
</dbReference>
<sequence>MLNNPDIQPNATINRWIAGILLFDFRLVHVPGSCHTGANGLSRRPHTNEDPEEDDDFEQWLDEANAFTIDTANSGIMCEGWRACTPGTVFTALSARTPDVAVFTAAAEDVEIPQTGKAIARNEYVLKVRNFLRDPEVAMSVPIKDRCQFLRYALDFFLRDGNLWRKDPSGRHKLFVDEGRCYTLIRQAHDDLGHKGIFTVWTRLLERFWWPLLDQDVRWYVGTCHKCQVRQMMKVHIPPTVVLPSALFHKAHMDTMLMLRAGGYRYIVQARCSLTSYPEWRMLQQENGRTLGAFIFEEILCRWGAVVEIVTDNGSAFVQALDYLARQYKIHHISPYNS</sequence>
<dbReference type="GeneID" id="38778892"/>
<dbReference type="InterPro" id="IPR012337">
    <property type="entry name" value="RNaseH-like_sf"/>
</dbReference>
<feature type="domain" description="Integrase zinc-binding" evidence="1">
    <location>
        <begin position="181"/>
        <end position="231"/>
    </location>
</feature>
<dbReference type="PANTHER" id="PTHR37984">
    <property type="entry name" value="PROTEIN CBG26694"/>
    <property type="match status" value="1"/>
</dbReference>
<gene>
    <name evidence="2" type="ORF">SCP_0403510</name>
</gene>
<organism evidence="2 3">
    <name type="scientific">Sparassis crispa</name>
    <dbReference type="NCBI Taxonomy" id="139825"/>
    <lineage>
        <taxon>Eukaryota</taxon>
        <taxon>Fungi</taxon>
        <taxon>Dikarya</taxon>
        <taxon>Basidiomycota</taxon>
        <taxon>Agaricomycotina</taxon>
        <taxon>Agaricomycetes</taxon>
        <taxon>Polyporales</taxon>
        <taxon>Sparassidaceae</taxon>
        <taxon>Sparassis</taxon>
    </lineage>
</organism>
<dbReference type="InterPro" id="IPR041588">
    <property type="entry name" value="Integrase_H2C2"/>
</dbReference>
<accession>A0A401GIP7</accession>
<keyword evidence="3" id="KW-1185">Reference proteome</keyword>
<dbReference type="InParanoid" id="A0A401GIP7"/>
<evidence type="ECO:0000259" key="1">
    <source>
        <dbReference type="Pfam" id="PF17921"/>
    </source>
</evidence>
<evidence type="ECO:0000313" key="2">
    <source>
        <dbReference type="EMBL" id="GBE81975.1"/>
    </source>
</evidence>
<dbReference type="InterPro" id="IPR036397">
    <property type="entry name" value="RNaseH_sf"/>
</dbReference>
<name>A0A401GIP7_9APHY</name>
<proteinExistence type="predicted"/>
<dbReference type="InterPro" id="IPR050951">
    <property type="entry name" value="Retrovirus_Pol_polyprotein"/>
</dbReference>
<dbReference type="SUPFAM" id="SSF53098">
    <property type="entry name" value="Ribonuclease H-like"/>
    <property type="match status" value="1"/>
</dbReference>
<reference evidence="2 3" key="1">
    <citation type="journal article" date="2018" name="Sci. Rep.">
        <title>Genome sequence of the cauliflower mushroom Sparassis crispa (Hanabiratake) and its association with beneficial usage.</title>
        <authorList>
            <person name="Kiyama R."/>
            <person name="Furutani Y."/>
            <person name="Kawaguchi K."/>
            <person name="Nakanishi T."/>
        </authorList>
    </citation>
    <scope>NUCLEOTIDE SEQUENCE [LARGE SCALE GENOMIC DNA]</scope>
</reference>
<dbReference type="Gene3D" id="3.30.420.10">
    <property type="entry name" value="Ribonuclease H-like superfamily/Ribonuclease H"/>
    <property type="match status" value="1"/>
</dbReference>
<dbReference type="EMBL" id="BFAD01000004">
    <property type="protein sequence ID" value="GBE81975.1"/>
    <property type="molecule type" value="Genomic_DNA"/>
</dbReference>
<dbReference type="Pfam" id="PF17921">
    <property type="entry name" value="Integrase_H2C2"/>
    <property type="match status" value="1"/>
</dbReference>